<dbReference type="InterPro" id="IPR037252">
    <property type="entry name" value="Mib_Herc2_sf"/>
</dbReference>
<name>A0A836BRN8_9CHLO</name>
<dbReference type="SUPFAM" id="SSF159034">
    <property type="entry name" value="Mib/herc2 domain-like"/>
    <property type="match status" value="2"/>
</dbReference>
<proteinExistence type="predicted"/>
<dbReference type="Proteomes" id="UP000612055">
    <property type="component" value="Unassembled WGS sequence"/>
</dbReference>
<evidence type="ECO:0000313" key="3">
    <source>
        <dbReference type="Proteomes" id="UP000612055"/>
    </source>
</evidence>
<dbReference type="Gene3D" id="2.30.30.40">
    <property type="entry name" value="SH3 Domains"/>
    <property type="match status" value="1"/>
</dbReference>
<dbReference type="PROSITE" id="PS51698">
    <property type="entry name" value="U_BOX"/>
    <property type="match status" value="1"/>
</dbReference>
<sequence>MLASGWLSTRIHSILTDVGFALHALSASLGDEASAPASALRSAGYELMRLCLPSLDARAELCASMWAELEEAAECPEGLGEMRAQAGAWRVIRGVLVEASGAVPSLDDAEELMRDPVVNALGFTYERAAIEAWLRNHDTDPETRQRLPNKDLAPNWTVKGLIRDWLEETGRTYEDWRNLDELEGMDEQADGLDEHDEQEAAVEAREPRARPHPRLLEYVTLAPGPRLPLDARRGPLARGQYGIVIAARDCKDVQQVRSLHKPFKAWWYNPAALVRLDPSAVPPHRRLILPPQRPGSAVPVTHFTAQEGMLVRRGYDWLDPADRNGLGDETGVLLSADPGARNHRVLWAGGAVECYRTGHGNHFELQHLQVAHPGCGVPVCAAHPVVPGSGVVLGAGERDGRVSSDLGSLELPDGGAGRASGWVAARWADGQRTHHLTADPEGGHELHHCPREGEPVTVYTAQAELRVTRGRDWRWDDADGCGREGRLVRPLGLGGDFVWWEVAMYEADPVNGHVSLGTPMVLAESGGGAPDGALRPGKPGVVAETLGVRVKVLHVPTGVECW</sequence>
<dbReference type="GO" id="GO:0016567">
    <property type="term" value="P:protein ubiquitination"/>
    <property type="evidence" value="ECO:0007669"/>
    <property type="project" value="UniProtKB-UniPathway"/>
</dbReference>
<dbReference type="PANTHER" id="PTHR46573:SF1">
    <property type="entry name" value="WD REPEAT, SAM AND U-BOX DOMAIN-CONTAINING PROTEIN 1"/>
    <property type="match status" value="1"/>
</dbReference>
<protein>
    <recommendedName>
        <fullName evidence="1">U-box domain-containing protein</fullName>
    </recommendedName>
</protein>
<feature type="domain" description="U-box" evidence="1">
    <location>
        <begin position="111"/>
        <end position="172"/>
    </location>
</feature>
<evidence type="ECO:0000259" key="1">
    <source>
        <dbReference type="PROSITE" id="PS51698"/>
    </source>
</evidence>
<organism evidence="2 3">
    <name type="scientific">Edaphochlamys debaryana</name>
    <dbReference type="NCBI Taxonomy" id="47281"/>
    <lineage>
        <taxon>Eukaryota</taxon>
        <taxon>Viridiplantae</taxon>
        <taxon>Chlorophyta</taxon>
        <taxon>core chlorophytes</taxon>
        <taxon>Chlorophyceae</taxon>
        <taxon>CS clade</taxon>
        <taxon>Chlamydomonadales</taxon>
        <taxon>Chlamydomonadales incertae sedis</taxon>
        <taxon>Edaphochlamys</taxon>
    </lineage>
</organism>
<dbReference type="CDD" id="cd16655">
    <property type="entry name" value="RING-Ubox_WDSUB1-like"/>
    <property type="match status" value="1"/>
</dbReference>
<dbReference type="SUPFAM" id="SSF57850">
    <property type="entry name" value="RING/U-box"/>
    <property type="match status" value="1"/>
</dbReference>
<dbReference type="InterPro" id="IPR052085">
    <property type="entry name" value="WD-SAM-U-box"/>
</dbReference>
<dbReference type="PANTHER" id="PTHR46573">
    <property type="entry name" value="WD REPEAT, SAM AND U-BOX DOMAIN-CONTAINING PROTEIN 1"/>
    <property type="match status" value="1"/>
</dbReference>
<dbReference type="OrthoDB" id="537008at2759"/>
<dbReference type="AlphaFoldDB" id="A0A836BRN8"/>
<reference evidence="2" key="1">
    <citation type="journal article" date="2020" name="bioRxiv">
        <title>Comparative genomics of Chlamydomonas.</title>
        <authorList>
            <person name="Craig R.J."/>
            <person name="Hasan A.R."/>
            <person name="Ness R.W."/>
            <person name="Keightley P.D."/>
        </authorList>
    </citation>
    <scope>NUCLEOTIDE SEQUENCE</scope>
    <source>
        <strain evidence="2">CCAP 11/70</strain>
    </source>
</reference>
<evidence type="ECO:0000313" key="2">
    <source>
        <dbReference type="EMBL" id="KAG2485034.1"/>
    </source>
</evidence>
<dbReference type="SMART" id="SM00504">
    <property type="entry name" value="Ubox"/>
    <property type="match status" value="1"/>
</dbReference>
<dbReference type="InterPro" id="IPR013083">
    <property type="entry name" value="Znf_RING/FYVE/PHD"/>
</dbReference>
<dbReference type="GO" id="GO:0046872">
    <property type="term" value="F:metal ion binding"/>
    <property type="evidence" value="ECO:0007669"/>
    <property type="project" value="InterPro"/>
</dbReference>
<dbReference type="Gene3D" id="3.30.40.10">
    <property type="entry name" value="Zinc/RING finger domain, C3HC4 (zinc finger)"/>
    <property type="match status" value="1"/>
</dbReference>
<dbReference type="GO" id="GO:0004842">
    <property type="term" value="F:ubiquitin-protein transferase activity"/>
    <property type="evidence" value="ECO:0007669"/>
    <property type="project" value="InterPro"/>
</dbReference>
<dbReference type="UniPathway" id="UPA00143"/>
<comment type="caution">
    <text evidence="2">The sequence shown here is derived from an EMBL/GenBank/DDBJ whole genome shotgun (WGS) entry which is preliminary data.</text>
</comment>
<keyword evidence="3" id="KW-1185">Reference proteome</keyword>
<dbReference type="EMBL" id="JAEHOE010000137">
    <property type="protein sequence ID" value="KAG2485034.1"/>
    <property type="molecule type" value="Genomic_DNA"/>
</dbReference>
<accession>A0A836BRN8</accession>
<dbReference type="Pfam" id="PF04564">
    <property type="entry name" value="U-box"/>
    <property type="match status" value="1"/>
</dbReference>
<dbReference type="InterPro" id="IPR003613">
    <property type="entry name" value="Ubox_domain"/>
</dbReference>
<gene>
    <name evidence="2" type="ORF">HYH03_016237</name>
</gene>